<evidence type="ECO:0000256" key="11">
    <source>
        <dbReference type="SAM" id="MobiDB-lite"/>
    </source>
</evidence>
<proteinExistence type="inferred from homology"/>
<evidence type="ECO:0000256" key="1">
    <source>
        <dbReference type="ARBA" id="ARBA00006139"/>
    </source>
</evidence>
<dbReference type="EMBL" id="JBHSGF010000011">
    <property type="protein sequence ID" value="MFC4556382.1"/>
    <property type="molecule type" value="Genomic_DNA"/>
</dbReference>
<dbReference type="Proteomes" id="UP001595955">
    <property type="component" value="Unassembled WGS sequence"/>
</dbReference>
<comment type="caution">
    <text evidence="12">The sequence shown here is derived from an EMBL/GenBank/DDBJ whole genome shotgun (WGS) entry which is preliminary data.</text>
</comment>
<dbReference type="PRINTS" id="PR00781">
    <property type="entry name" value="LIPOSIGPTASE"/>
</dbReference>
<name>A0ABV9DC66_9MICO</name>
<keyword evidence="3 9" id="KW-0645">Protease</keyword>
<evidence type="ECO:0000256" key="4">
    <source>
        <dbReference type="ARBA" id="ARBA00022692"/>
    </source>
</evidence>
<keyword evidence="5 9" id="KW-0064">Aspartyl protease</keyword>
<evidence type="ECO:0000256" key="5">
    <source>
        <dbReference type="ARBA" id="ARBA00022750"/>
    </source>
</evidence>
<accession>A0ABV9DC66</accession>
<feature type="compositionally biased region" description="Low complexity" evidence="11">
    <location>
        <begin position="293"/>
        <end position="314"/>
    </location>
</feature>
<keyword evidence="7 9" id="KW-1133">Transmembrane helix</keyword>
<comment type="similarity">
    <text evidence="1 9 10">Belongs to the peptidase A8 family.</text>
</comment>
<feature type="region of interest" description="Disordered" evidence="11">
    <location>
        <begin position="235"/>
        <end position="258"/>
    </location>
</feature>
<feature type="active site" evidence="9">
    <location>
        <position position="211"/>
    </location>
</feature>
<comment type="function">
    <text evidence="9">This protein specifically catalyzes the removal of signal peptides from prolipoproteins.</text>
</comment>
<feature type="transmembrane region" description="Helical" evidence="9">
    <location>
        <begin position="163"/>
        <end position="181"/>
    </location>
</feature>
<evidence type="ECO:0000256" key="6">
    <source>
        <dbReference type="ARBA" id="ARBA00022801"/>
    </source>
</evidence>
<dbReference type="RefSeq" id="WP_122824465.1">
    <property type="nucleotide sequence ID" value="NZ_CP033325.1"/>
</dbReference>
<evidence type="ECO:0000313" key="12">
    <source>
        <dbReference type="EMBL" id="MFC4556382.1"/>
    </source>
</evidence>
<dbReference type="EC" id="3.4.23.36" evidence="9"/>
<feature type="active site" evidence="9">
    <location>
        <position position="197"/>
    </location>
</feature>
<feature type="compositionally biased region" description="Basic and acidic residues" evidence="11">
    <location>
        <begin position="349"/>
        <end position="361"/>
    </location>
</feature>
<organism evidence="12 13">
    <name type="scientific">Georgenia faecalis</name>
    <dbReference type="NCBI Taxonomy" id="2483799"/>
    <lineage>
        <taxon>Bacteria</taxon>
        <taxon>Bacillati</taxon>
        <taxon>Actinomycetota</taxon>
        <taxon>Actinomycetes</taxon>
        <taxon>Micrococcales</taxon>
        <taxon>Bogoriellaceae</taxon>
        <taxon>Georgenia</taxon>
    </lineage>
</organism>
<evidence type="ECO:0000256" key="3">
    <source>
        <dbReference type="ARBA" id="ARBA00022670"/>
    </source>
</evidence>
<feature type="compositionally biased region" description="Low complexity" evidence="11">
    <location>
        <begin position="17"/>
        <end position="65"/>
    </location>
</feature>
<feature type="transmembrane region" description="Helical" evidence="9">
    <location>
        <begin position="79"/>
        <end position="95"/>
    </location>
</feature>
<keyword evidence="6 9" id="KW-0378">Hydrolase</keyword>
<keyword evidence="2 9" id="KW-1003">Cell membrane</keyword>
<comment type="subcellular location">
    <subcellularLocation>
        <location evidence="9">Cell membrane</location>
        <topology evidence="9">Multi-pass membrane protein</topology>
    </subcellularLocation>
</comment>
<protein>
    <recommendedName>
        <fullName evidence="9">Lipoprotein signal peptidase</fullName>
        <ecNumber evidence="9">3.4.23.36</ecNumber>
    </recommendedName>
    <alternativeName>
        <fullName evidence="9">Prolipoprotein signal peptidase</fullName>
    </alternativeName>
    <alternativeName>
        <fullName evidence="9">Signal peptidase II</fullName>
        <shortName evidence="9">SPase II</shortName>
    </alternativeName>
</protein>
<dbReference type="HAMAP" id="MF_00161">
    <property type="entry name" value="LspA"/>
    <property type="match status" value="1"/>
</dbReference>
<dbReference type="PANTHER" id="PTHR33695:SF1">
    <property type="entry name" value="LIPOPROTEIN SIGNAL PEPTIDASE"/>
    <property type="match status" value="1"/>
</dbReference>
<dbReference type="PANTHER" id="PTHR33695">
    <property type="entry name" value="LIPOPROTEIN SIGNAL PEPTIDASE"/>
    <property type="match status" value="1"/>
</dbReference>
<keyword evidence="8 9" id="KW-0472">Membrane</keyword>
<reference evidence="13" key="1">
    <citation type="journal article" date="2019" name="Int. J. Syst. Evol. Microbiol.">
        <title>The Global Catalogue of Microorganisms (GCM) 10K type strain sequencing project: providing services to taxonomists for standard genome sequencing and annotation.</title>
        <authorList>
            <consortium name="The Broad Institute Genomics Platform"/>
            <consortium name="The Broad Institute Genome Sequencing Center for Infectious Disease"/>
            <person name="Wu L."/>
            <person name="Ma J."/>
        </authorList>
    </citation>
    <scope>NUCLEOTIDE SEQUENCE [LARGE SCALE GENOMIC DNA]</scope>
    <source>
        <strain evidence="13">JCM 3369</strain>
    </source>
</reference>
<dbReference type="InterPro" id="IPR001872">
    <property type="entry name" value="Peptidase_A8"/>
</dbReference>
<evidence type="ECO:0000256" key="9">
    <source>
        <dbReference type="HAMAP-Rule" id="MF_00161"/>
    </source>
</evidence>
<keyword evidence="4 9" id="KW-0812">Transmembrane</keyword>
<evidence type="ECO:0000256" key="8">
    <source>
        <dbReference type="ARBA" id="ARBA00023136"/>
    </source>
</evidence>
<dbReference type="PROSITE" id="PS00855">
    <property type="entry name" value="SPASE_II"/>
    <property type="match status" value="1"/>
</dbReference>
<evidence type="ECO:0000256" key="2">
    <source>
        <dbReference type="ARBA" id="ARBA00022475"/>
    </source>
</evidence>
<keyword evidence="13" id="KW-1185">Reference proteome</keyword>
<feature type="transmembrane region" description="Helical" evidence="9">
    <location>
        <begin position="201"/>
        <end position="226"/>
    </location>
</feature>
<feature type="region of interest" description="Disordered" evidence="11">
    <location>
        <begin position="271"/>
        <end position="361"/>
    </location>
</feature>
<comment type="catalytic activity">
    <reaction evidence="9">
        <text>Release of signal peptides from bacterial membrane prolipoproteins. Hydrolyzes -Xaa-Yaa-Zaa-|-(S,diacylglyceryl)Cys-, in which Xaa is hydrophobic (preferably Leu), and Yaa (Ala or Ser) and Zaa (Gly or Ala) have small, neutral side chains.</text>
        <dbReference type="EC" id="3.4.23.36"/>
    </reaction>
</comment>
<evidence type="ECO:0000256" key="7">
    <source>
        <dbReference type="ARBA" id="ARBA00022989"/>
    </source>
</evidence>
<sequence length="361" mass="35579">MSASHKKHATTAPDPEPGGVAAAPSAADAQPASAAAPAPAPAQDAAPATAQDAAVPGADPAGAPSQAPPSPRTGRRSRTALLTTLIAIAAGLAVADQVTKYLAEANLVQGVVVPVLGDVLSLQLIYNPGAAFSIATGMTWVFTLVAVVVIAVVVRASRRIGSLAWAIALGMLLGGSLGNLYDRLLREPGFARGHVVDFINYNGWFVGNVADIAIVAAAVLVAVLAVRGVEIDGTVVGRDTPAPESAPAEDVAPEEPDDADVDVAAWVASGPAADAPARTPATVTGPALHAPVDGSPADDAATDGGPGDDVLADAPADELAADGASTHGAPAEADAPAGDVADAAPDATTDGRDPARPTRDA</sequence>
<dbReference type="Pfam" id="PF01252">
    <property type="entry name" value="Peptidase_A8"/>
    <property type="match status" value="1"/>
</dbReference>
<feature type="region of interest" description="Disordered" evidence="11">
    <location>
        <begin position="1"/>
        <end position="75"/>
    </location>
</feature>
<comment type="pathway">
    <text evidence="9">Protein modification; lipoprotein biosynthesis (signal peptide cleavage).</text>
</comment>
<evidence type="ECO:0000256" key="10">
    <source>
        <dbReference type="RuleBase" id="RU004181"/>
    </source>
</evidence>
<evidence type="ECO:0000313" key="13">
    <source>
        <dbReference type="Proteomes" id="UP001595955"/>
    </source>
</evidence>
<feature type="compositionally biased region" description="Low complexity" evidence="11">
    <location>
        <begin position="271"/>
        <end position="284"/>
    </location>
</feature>
<dbReference type="GO" id="GO:0004190">
    <property type="term" value="F:aspartic-type endopeptidase activity"/>
    <property type="evidence" value="ECO:0007669"/>
    <property type="project" value="UniProtKB-EC"/>
</dbReference>
<feature type="transmembrane region" description="Helical" evidence="9">
    <location>
        <begin position="130"/>
        <end position="154"/>
    </location>
</feature>
<feature type="compositionally biased region" description="Low complexity" evidence="11">
    <location>
        <begin position="321"/>
        <end position="348"/>
    </location>
</feature>
<gene>
    <name evidence="9" type="primary">lspA</name>
    <name evidence="12" type="ORF">ACFO3F_14100</name>
</gene>